<name>A0ABV5SYH2_9MICO</name>
<evidence type="ECO:0000313" key="5">
    <source>
        <dbReference type="Proteomes" id="UP001589611"/>
    </source>
</evidence>
<dbReference type="InterPro" id="IPR009057">
    <property type="entry name" value="Homeodomain-like_sf"/>
</dbReference>
<dbReference type="PANTHER" id="PTHR30055:SF226">
    <property type="entry name" value="HTH-TYPE TRANSCRIPTIONAL REGULATOR PKSA"/>
    <property type="match status" value="1"/>
</dbReference>
<evidence type="ECO:0000313" key="4">
    <source>
        <dbReference type="EMBL" id="MFB9645405.1"/>
    </source>
</evidence>
<dbReference type="SUPFAM" id="SSF46689">
    <property type="entry name" value="Homeodomain-like"/>
    <property type="match status" value="1"/>
</dbReference>
<evidence type="ECO:0000256" key="1">
    <source>
        <dbReference type="ARBA" id="ARBA00023125"/>
    </source>
</evidence>
<accession>A0ABV5SYH2</accession>
<organism evidence="4 5">
    <name type="scientific">Microbacterium terregens</name>
    <dbReference type="NCBI Taxonomy" id="69363"/>
    <lineage>
        <taxon>Bacteria</taxon>
        <taxon>Bacillati</taxon>
        <taxon>Actinomycetota</taxon>
        <taxon>Actinomycetes</taxon>
        <taxon>Micrococcales</taxon>
        <taxon>Microbacteriaceae</taxon>
        <taxon>Microbacterium</taxon>
    </lineage>
</organism>
<proteinExistence type="predicted"/>
<reference evidence="4 5" key="1">
    <citation type="submission" date="2024-09" db="EMBL/GenBank/DDBJ databases">
        <authorList>
            <person name="Sun Q."/>
            <person name="Mori K."/>
        </authorList>
    </citation>
    <scope>NUCLEOTIDE SEQUENCE [LARGE SCALE GENOMIC DNA]</scope>
    <source>
        <strain evidence="4 5">JCM 1342</strain>
    </source>
</reference>
<dbReference type="Gene3D" id="1.10.357.10">
    <property type="entry name" value="Tetracycline Repressor, domain 2"/>
    <property type="match status" value="1"/>
</dbReference>
<dbReference type="PANTHER" id="PTHR30055">
    <property type="entry name" value="HTH-TYPE TRANSCRIPTIONAL REGULATOR RUTR"/>
    <property type="match status" value="1"/>
</dbReference>
<keyword evidence="5" id="KW-1185">Reference proteome</keyword>
<dbReference type="EMBL" id="JBHMBE010000002">
    <property type="protein sequence ID" value="MFB9645405.1"/>
    <property type="molecule type" value="Genomic_DNA"/>
</dbReference>
<dbReference type="Pfam" id="PF00440">
    <property type="entry name" value="TetR_N"/>
    <property type="match status" value="1"/>
</dbReference>
<sequence>MPKISAPTVAEHRRRQREALLAAATTLLVQGGVSAVTPAAVGAATGLARPSVYQYFDSAAGILAAIIEDSFPRSNAQLAAALDGLTEPAEVMDAYVRETLRQAAEGAHRPAAALSAAQLPDGCRARLAELHHEQIAPFMGALQQLGVPDLMITARLLGGVLESAMGAIESGSDPDAVTRTTLALIHAAVQPAAVPRA</sequence>
<evidence type="ECO:0000259" key="3">
    <source>
        <dbReference type="PROSITE" id="PS50977"/>
    </source>
</evidence>
<dbReference type="Proteomes" id="UP001589611">
    <property type="component" value="Unassembled WGS sequence"/>
</dbReference>
<feature type="DNA-binding region" description="H-T-H motif" evidence="2">
    <location>
        <begin position="37"/>
        <end position="56"/>
    </location>
</feature>
<comment type="caution">
    <text evidence="4">The sequence shown here is derived from an EMBL/GenBank/DDBJ whole genome shotgun (WGS) entry which is preliminary data.</text>
</comment>
<dbReference type="InterPro" id="IPR001647">
    <property type="entry name" value="HTH_TetR"/>
</dbReference>
<gene>
    <name evidence="4" type="ORF">ACFFPJ_06310</name>
</gene>
<keyword evidence="1 2" id="KW-0238">DNA-binding</keyword>
<evidence type="ECO:0000256" key="2">
    <source>
        <dbReference type="PROSITE-ProRule" id="PRU00335"/>
    </source>
</evidence>
<dbReference type="RefSeq" id="WP_344714473.1">
    <property type="nucleotide sequence ID" value="NZ_BAAAWH010000001.1"/>
</dbReference>
<feature type="domain" description="HTH tetR-type" evidence="3">
    <location>
        <begin position="14"/>
        <end position="74"/>
    </location>
</feature>
<dbReference type="PRINTS" id="PR00455">
    <property type="entry name" value="HTHTETR"/>
</dbReference>
<protein>
    <submittedName>
        <fullName evidence="4">TetR/AcrR family transcriptional regulator</fullName>
    </submittedName>
</protein>
<dbReference type="InterPro" id="IPR050109">
    <property type="entry name" value="HTH-type_TetR-like_transc_reg"/>
</dbReference>
<dbReference type="PROSITE" id="PS50977">
    <property type="entry name" value="HTH_TETR_2"/>
    <property type="match status" value="1"/>
</dbReference>